<accession>A0A4C1T769</accession>
<evidence type="ECO:0000313" key="3">
    <source>
        <dbReference type="Proteomes" id="UP000299102"/>
    </source>
</evidence>
<feature type="region of interest" description="Disordered" evidence="1">
    <location>
        <begin position="322"/>
        <end position="341"/>
    </location>
</feature>
<feature type="region of interest" description="Disordered" evidence="1">
    <location>
        <begin position="15"/>
        <end position="52"/>
    </location>
</feature>
<dbReference type="AlphaFoldDB" id="A0A4C1T769"/>
<dbReference type="Proteomes" id="UP000299102">
    <property type="component" value="Unassembled WGS sequence"/>
</dbReference>
<keyword evidence="3" id="KW-1185">Reference proteome</keyword>
<reference evidence="2 3" key="1">
    <citation type="journal article" date="2019" name="Commun. Biol.">
        <title>The bagworm genome reveals a unique fibroin gene that provides high tensile strength.</title>
        <authorList>
            <person name="Kono N."/>
            <person name="Nakamura H."/>
            <person name="Ohtoshi R."/>
            <person name="Tomita M."/>
            <person name="Numata K."/>
            <person name="Arakawa K."/>
        </authorList>
    </citation>
    <scope>NUCLEOTIDE SEQUENCE [LARGE SCALE GENOMIC DNA]</scope>
</reference>
<protein>
    <submittedName>
        <fullName evidence="2">Uncharacterized protein</fullName>
    </submittedName>
</protein>
<name>A0A4C1T769_EUMVA</name>
<proteinExistence type="predicted"/>
<sequence>MVGWERDAGRSAGLSLVRGKKSSSKESVTNKQAHKLTIPQTHKHTSEANKSVKKRISLRCVVPRARAKEFPGVNCASSGASSSRHTGRTPTPYVRLPASTSSAMSSWKLVYAPRNLSGISILLTYEKIELCACARCLFLFTVKSRLCFTAGFEVMQLPRRVRVKTGQQHTGCKRSQICIYYKGSANETLQPFKGHQEGYGQEVFRPHSNGCDYIPESEKNYLLLDQFLSELQKNALNAKTLYSVRMKRLGHGVLSRHHRRPGKLESIFLFILLSRRSRGHSTASVPMRTRLNTATAESRARIEKRRGRATAGTHVAALRAVGAPGAAQRARRDGEARRGLRALPRVVPEAVSR</sequence>
<dbReference type="EMBL" id="BGZK01000039">
    <property type="protein sequence ID" value="GBP10262.1"/>
    <property type="molecule type" value="Genomic_DNA"/>
</dbReference>
<evidence type="ECO:0000256" key="1">
    <source>
        <dbReference type="SAM" id="MobiDB-lite"/>
    </source>
</evidence>
<gene>
    <name evidence="2" type="ORF">EVAR_77651_1</name>
</gene>
<comment type="caution">
    <text evidence="2">The sequence shown here is derived from an EMBL/GenBank/DDBJ whole genome shotgun (WGS) entry which is preliminary data.</text>
</comment>
<evidence type="ECO:0000313" key="2">
    <source>
        <dbReference type="EMBL" id="GBP10262.1"/>
    </source>
</evidence>
<organism evidence="2 3">
    <name type="scientific">Eumeta variegata</name>
    <name type="common">Bagworm moth</name>
    <name type="synonym">Eumeta japonica</name>
    <dbReference type="NCBI Taxonomy" id="151549"/>
    <lineage>
        <taxon>Eukaryota</taxon>
        <taxon>Metazoa</taxon>
        <taxon>Ecdysozoa</taxon>
        <taxon>Arthropoda</taxon>
        <taxon>Hexapoda</taxon>
        <taxon>Insecta</taxon>
        <taxon>Pterygota</taxon>
        <taxon>Neoptera</taxon>
        <taxon>Endopterygota</taxon>
        <taxon>Lepidoptera</taxon>
        <taxon>Glossata</taxon>
        <taxon>Ditrysia</taxon>
        <taxon>Tineoidea</taxon>
        <taxon>Psychidae</taxon>
        <taxon>Oiketicinae</taxon>
        <taxon>Eumeta</taxon>
    </lineage>
</organism>